<evidence type="ECO:0000313" key="2">
    <source>
        <dbReference type="EMBL" id="EPF30021.1"/>
    </source>
</evidence>
<keyword evidence="1" id="KW-0812">Transmembrane</keyword>
<dbReference type="AlphaFoldDB" id="A0AA87NTT7"/>
<reference evidence="2 3" key="1">
    <citation type="submission" date="2013-04" db="EMBL/GenBank/DDBJ databases">
        <title>The Genome Sequence of Treponema medium ATCC 700293.</title>
        <authorList>
            <consortium name="The Broad Institute Genomics Platform"/>
            <person name="Earl A."/>
            <person name="Ward D."/>
            <person name="Feldgarden M."/>
            <person name="Gevers D."/>
            <person name="Leonetti C."/>
            <person name="Blanton J.M."/>
            <person name="Dewhirst F.E."/>
            <person name="Izard J."/>
            <person name="Walker B."/>
            <person name="Young S."/>
            <person name="Zeng Q."/>
            <person name="Gargeya S."/>
            <person name="Fitzgerald M."/>
            <person name="Haas B."/>
            <person name="Abouelleil A."/>
            <person name="Allen A.W."/>
            <person name="Alvarado L."/>
            <person name="Arachchi H.M."/>
            <person name="Berlin A.M."/>
            <person name="Chapman S.B."/>
            <person name="Gainer-Dewar J."/>
            <person name="Goldberg J."/>
            <person name="Griggs A."/>
            <person name="Gujja S."/>
            <person name="Hansen M."/>
            <person name="Howarth C."/>
            <person name="Imamovic A."/>
            <person name="Ireland A."/>
            <person name="Larimer J."/>
            <person name="McCowan C."/>
            <person name="Murphy C."/>
            <person name="Pearson M."/>
            <person name="Poon T.W."/>
            <person name="Priest M."/>
            <person name="Roberts A."/>
            <person name="Saif S."/>
            <person name="Shea T."/>
            <person name="Sisk P."/>
            <person name="Sykes S."/>
            <person name="Wortman J."/>
            <person name="Nusbaum C."/>
            <person name="Birren B."/>
        </authorList>
    </citation>
    <scope>NUCLEOTIDE SEQUENCE [LARGE SCALE GENOMIC DNA]</scope>
    <source>
        <strain evidence="2 3">ATCC 700293</strain>
    </source>
</reference>
<dbReference type="Pfam" id="PF20377">
    <property type="entry name" value="DUF6672"/>
    <property type="match status" value="1"/>
</dbReference>
<dbReference type="RefSeq" id="WP_016522113.1">
    <property type="nucleotide sequence ID" value="NZ_KE332517.1"/>
</dbReference>
<name>A0AA87NTT7_TREMD</name>
<accession>A0AA87NTT7</accession>
<comment type="caution">
    <text evidence="2">The sequence shown here is derived from an EMBL/GenBank/DDBJ whole genome shotgun (WGS) entry which is preliminary data.</text>
</comment>
<keyword evidence="1" id="KW-0472">Membrane</keyword>
<keyword evidence="1" id="KW-1133">Transmembrane helix</keyword>
<dbReference type="EMBL" id="ATFE01000001">
    <property type="protein sequence ID" value="EPF30021.1"/>
    <property type="molecule type" value="Genomic_DNA"/>
</dbReference>
<protein>
    <submittedName>
        <fullName evidence="2">Uncharacterized protein</fullName>
    </submittedName>
</protein>
<feature type="transmembrane region" description="Helical" evidence="1">
    <location>
        <begin position="12"/>
        <end position="32"/>
    </location>
</feature>
<dbReference type="InterPro" id="IPR046654">
    <property type="entry name" value="DUF6672"/>
</dbReference>
<dbReference type="Proteomes" id="UP000014634">
    <property type="component" value="Unassembled WGS sequence"/>
</dbReference>
<gene>
    <name evidence="2" type="ORF">HMPREF9195_00032</name>
</gene>
<evidence type="ECO:0000256" key="1">
    <source>
        <dbReference type="SAM" id="Phobius"/>
    </source>
</evidence>
<proteinExistence type="predicted"/>
<organism evidence="2 3">
    <name type="scientific">Treponema medium ATCC 700293</name>
    <dbReference type="NCBI Taxonomy" id="1125700"/>
    <lineage>
        <taxon>Bacteria</taxon>
        <taxon>Pseudomonadati</taxon>
        <taxon>Spirochaetota</taxon>
        <taxon>Spirochaetia</taxon>
        <taxon>Spirochaetales</taxon>
        <taxon>Treponemataceae</taxon>
        <taxon>Treponema</taxon>
    </lineage>
</organism>
<evidence type="ECO:0000313" key="3">
    <source>
        <dbReference type="Proteomes" id="UP000014634"/>
    </source>
</evidence>
<sequence length="134" mass="15078">MIRVRSKKGQRLVKIGLVVFYFLIMALMFLFGRSHTVLIDNNSDPNGAYKAIDGCTISFNGEKPIEMFKGDRDKIMLRGQTHHVKVSFFNGQEDVTGTITIPLFEDAVMVSIPAFTRGENAVTHFELYASSDEQ</sequence>